<feature type="region of interest" description="Disordered" evidence="1">
    <location>
        <begin position="258"/>
        <end position="289"/>
    </location>
</feature>
<evidence type="ECO:0000256" key="1">
    <source>
        <dbReference type="SAM" id="MobiDB-lite"/>
    </source>
</evidence>
<evidence type="ECO:0000313" key="3">
    <source>
        <dbReference type="Proteomes" id="UP000799539"/>
    </source>
</evidence>
<dbReference type="EMBL" id="ML992663">
    <property type="protein sequence ID" value="KAF2217267.1"/>
    <property type="molecule type" value="Genomic_DNA"/>
</dbReference>
<keyword evidence="3" id="KW-1185">Reference proteome</keyword>
<dbReference type="Proteomes" id="UP000799539">
    <property type="component" value="Unassembled WGS sequence"/>
</dbReference>
<proteinExistence type="predicted"/>
<protein>
    <submittedName>
        <fullName evidence="2">Uncharacterized protein</fullName>
    </submittedName>
</protein>
<gene>
    <name evidence="2" type="ORF">CERZMDRAFT_81198</name>
</gene>
<name>A0A6A6FV12_9PEZI</name>
<organism evidence="2 3">
    <name type="scientific">Cercospora zeae-maydis SCOH1-5</name>
    <dbReference type="NCBI Taxonomy" id="717836"/>
    <lineage>
        <taxon>Eukaryota</taxon>
        <taxon>Fungi</taxon>
        <taxon>Dikarya</taxon>
        <taxon>Ascomycota</taxon>
        <taxon>Pezizomycotina</taxon>
        <taxon>Dothideomycetes</taxon>
        <taxon>Dothideomycetidae</taxon>
        <taxon>Mycosphaerellales</taxon>
        <taxon>Mycosphaerellaceae</taxon>
        <taxon>Cercospora</taxon>
    </lineage>
</organism>
<evidence type="ECO:0000313" key="2">
    <source>
        <dbReference type="EMBL" id="KAF2217267.1"/>
    </source>
</evidence>
<dbReference type="OrthoDB" id="2504919at2759"/>
<accession>A0A6A6FV12</accession>
<dbReference type="AlphaFoldDB" id="A0A6A6FV12"/>
<reference evidence="2" key="1">
    <citation type="journal article" date="2020" name="Stud. Mycol.">
        <title>101 Dothideomycetes genomes: a test case for predicting lifestyles and emergence of pathogens.</title>
        <authorList>
            <person name="Haridas S."/>
            <person name="Albert R."/>
            <person name="Binder M."/>
            <person name="Bloem J."/>
            <person name="Labutti K."/>
            <person name="Salamov A."/>
            <person name="Andreopoulos B."/>
            <person name="Baker S."/>
            <person name="Barry K."/>
            <person name="Bills G."/>
            <person name="Bluhm B."/>
            <person name="Cannon C."/>
            <person name="Castanera R."/>
            <person name="Culley D."/>
            <person name="Daum C."/>
            <person name="Ezra D."/>
            <person name="Gonzalez J."/>
            <person name="Henrissat B."/>
            <person name="Kuo A."/>
            <person name="Liang C."/>
            <person name="Lipzen A."/>
            <person name="Lutzoni F."/>
            <person name="Magnuson J."/>
            <person name="Mondo S."/>
            <person name="Nolan M."/>
            <person name="Ohm R."/>
            <person name="Pangilinan J."/>
            <person name="Park H.-J."/>
            <person name="Ramirez L."/>
            <person name="Alfaro M."/>
            <person name="Sun H."/>
            <person name="Tritt A."/>
            <person name="Yoshinaga Y."/>
            <person name="Zwiers L.-H."/>
            <person name="Turgeon B."/>
            <person name="Goodwin S."/>
            <person name="Spatafora J."/>
            <person name="Crous P."/>
            <person name="Grigoriev I."/>
        </authorList>
    </citation>
    <scope>NUCLEOTIDE SEQUENCE</scope>
    <source>
        <strain evidence="2">SCOH1-5</strain>
    </source>
</reference>
<sequence>MADEQPLYRPLDFATGGIRLLTITLVEPGGNGEESSELQAQMHHAPLNADAVNAGGSTAAIWRIVDPNKSIAVTGFMIGKIDTGGGQYKYVQRPDDEDEKSWEDIDDVVSIVRESSLSAIQKVLRIGACLFLDDNMAWHSAEDLAHTNFVGDCLYAIALAVHSASPAFQLHYRDAINGILSSCFDTSKVDQLPSKPPEQIVQDFEQRTFMPNVKQMFWDRTWIRNAEFDALGVAPAAARQGDVLDALRHSSISGARQTQCLRRRVRHPATTLENARGQEKKDNAPSLQD</sequence>